<keyword evidence="1" id="KW-0889">Transcription antitermination</keyword>
<proteinExistence type="predicted"/>
<accession>A0A2N5XXU7</accession>
<dbReference type="GO" id="GO:0006354">
    <property type="term" value="P:DNA-templated transcription elongation"/>
    <property type="evidence" value="ECO:0007669"/>
    <property type="project" value="InterPro"/>
</dbReference>
<dbReference type="EMBL" id="PKLZ01000019">
    <property type="protein sequence ID" value="PLW80977.1"/>
    <property type="molecule type" value="Genomic_DNA"/>
</dbReference>
<dbReference type="RefSeq" id="WP_101522906.1">
    <property type="nucleotide sequence ID" value="NZ_PKLZ01000019.1"/>
</dbReference>
<dbReference type="InterPro" id="IPR036735">
    <property type="entry name" value="NGN_dom_sf"/>
</dbReference>
<keyword evidence="3" id="KW-0804">Transcription</keyword>
<dbReference type="PANTHER" id="PTHR30265">
    <property type="entry name" value="RHO-INTERACTING TRANSCRIPTION TERMINATION FACTOR NUSG"/>
    <property type="match status" value="1"/>
</dbReference>
<keyword evidence="6" id="KW-1185">Reference proteome</keyword>
<dbReference type="InterPro" id="IPR043425">
    <property type="entry name" value="NusG-like"/>
</dbReference>
<protein>
    <submittedName>
        <fullName evidence="5">Transcription/translation regulatory transformer protein RfaH</fullName>
    </submittedName>
</protein>
<evidence type="ECO:0000256" key="3">
    <source>
        <dbReference type="ARBA" id="ARBA00023163"/>
    </source>
</evidence>
<evidence type="ECO:0000256" key="1">
    <source>
        <dbReference type="ARBA" id="ARBA00022814"/>
    </source>
</evidence>
<name>A0A2N5XXU7_9GAMM</name>
<dbReference type="GO" id="GO:0031564">
    <property type="term" value="P:transcription antitermination"/>
    <property type="evidence" value="ECO:0007669"/>
    <property type="project" value="UniProtKB-KW"/>
</dbReference>
<gene>
    <name evidence="5" type="ORF">CWI75_17945</name>
</gene>
<organism evidence="5 6">
    <name type="scientific">Kineobactrum sediminis</name>
    <dbReference type="NCBI Taxonomy" id="1905677"/>
    <lineage>
        <taxon>Bacteria</taxon>
        <taxon>Pseudomonadati</taxon>
        <taxon>Pseudomonadota</taxon>
        <taxon>Gammaproteobacteria</taxon>
        <taxon>Cellvibrionales</taxon>
        <taxon>Halieaceae</taxon>
        <taxon>Kineobactrum</taxon>
    </lineage>
</organism>
<dbReference type="SUPFAM" id="SSF82679">
    <property type="entry name" value="N-utilization substance G protein NusG, N-terminal domain"/>
    <property type="match status" value="1"/>
</dbReference>
<dbReference type="InterPro" id="IPR006645">
    <property type="entry name" value="NGN-like_dom"/>
</dbReference>
<dbReference type="SMART" id="SM00738">
    <property type="entry name" value="NGN"/>
    <property type="match status" value="1"/>
</dbReference>
<dbReference type="Gene3D" id="3.30.70.940">
    <property type="entry name" value="NusG, N-terminal domain"/>
    <property type="match status" value="1"/>
</dbReference>
<dbReference type="Proteomes" id="UP000234845">
    <property type="component" value="Unassembled WGS sequence"/>
</dbReference>
<evidence type="ECO:0000313" key="5">
    <source>
        <dbReference type="EMBL" id="PLW80977.1"/>
    </source>
</evidence>
<evidence type="ECO:0000259" key="4">
    <source>
        <dbReference type="SMART" id="SM00738"/>
    </source>
</evidence>
<feature type="domain" description="NusG-like N-terminal" evidence="4">
    <location>
        <begin position="1"/>
        <end position="99"/>
    </location>
</feature>
<dbReference type="OrthoDB" id="9790639at2"/>
<dbReference type="GO" id="GO:0005829">
    <property type="term" value="C:cytosol"/>
    <property type="evidence" value="ECO:0007669"/>
    <property type="project" value="TreeGrafter"/>
</dbReference>
<sequence length="166" mass="18504">MTWLVVHSKPREEEKAARNLRDQNFTTFLPCISQRKRRREGWQTVIGPLFPRYLFVKVALGEQSTATVRSTPGVANLVRFGQVLAPIPDAVIDFLVQQQTPELNARQAEAWTQKPGDKVTILEGPFAGLPAVFKMARDADRAALLVELLGRQNEVVVSRDVVGEGV</sequence>
<keyword evidence="2" id="KW-0805">Transcription regulation</keyword>
<dbReference type="AlphaFoldDB" id="A0A2N5XXU7"/>
<comment type="caution">
    <text evidence="5">The sequence shown here is derived from an EMBL/GenBank/DDBJ whole genome shotgun (WGS) entry which is preliminary data.</text>
</comment>
<evidence type="ECO:0000256" key="2">
    <source>
        <dbReference type="ARBA" id="ARBA00023015"/>
    </source>
</evidence>
<evidence type="ECO:0000313" key="6">
    <source>
        <dbReference type="Proteomes" id="UP000234845"/>
    </source>
</evidence>
<dbReference type="Pfam" id="PF02357">
    <property type="entry name" value="NusG"/>
    <property type="match status" value="1"/>
</dbReference>
<dbReference type="PANTHER" id="PTHR30265:SF7">
    <property type="entry name" value="TRANSCRIPTION ANTITERMINATION PROTEIN RFAH"/>
    <property type="match status" value="1"/>
</dbReference>
<reference evidence="6" key="1">
    <citation type="submission" date="2017-11" db="EMBL/GenBank/DDBJ databases">
        <title>The draft genome sequence of Chromatocurvus sp. F02.</title>
        <authorList>
            <person name="Du Z.-J."/>
            <person name="Chang Y.-Q."/>
        </authorList>
    </citation>
    <scope>NUCLEOTIDE SEQUENCE [LARGE SCALE GENOMIC DNA]</scope>
    <source>
        <strain evidence="6">F02</strain>
    </source>
</reference>
<dbReference type="SUPFAM" id="SSF50104">
    <property type="entry name" value="Translation proteins SH3-like domain"/>
    <property type="match status" value="1"/>
</dbReference>
<dbReference type="InterPro" id="IPR008991">
    <property type="entry name" value="Translation_prot_SH3-like_sf"/>
</dbReference>
<dbReference type="CDD" id="cd09892">
    <property type="entry name" value="NGN_SP_RfaH"/>
    <property type="match status" value="1"/>
</dbReference>